<reference evidence="3" key="1">
    <citation type="journal article" date="2015" name="Nature">
        <title>Complex archaea that bridge the gap between prokaryotes and eukaryotes.</title>
        <authorList>
            <person name="Spang A."/>
            <person name="Saw J.H."/>
            <person name="Jorgensen S.L."/>
            <person name="Zaremba-Niedzwiedzka K."/>
            <person name="Martijn J."/>
            <person name="Lind A.E."/>
            <person name="van Eijk R."/>
            <person name="Schleper C."/>
            <person name="Guy L."/>
            <person name="Ettema T.J."/>
        </authorList>
    </citation>
    <scope>NUCLEOTIDE SEQUENCE</scope>
</reference>
<dbReference type="AlphaFoldDB" id="A0A0F9G3X4"/>
<proteinExistence type="predicted"/>
<dbReference type="InterPro" id="IPR036477">
    <property type="entry name" value="Formyl_transf_N_sf"/>
</dbReference>
<dbReference type="Gene3D" id="3.40.50.12230">
    <property type="match status" value="1"/>
</dbReference>
<gene>
    <name evidence="3" type="ORF">LCGC14_1957280</name>
</gene>
<dbReference type="PANTHER" id="PTHR11138:SF5">
    <property type="entry name" value="METHIONYL-TRNA FORMYLTRANSFERASE, MITOCHONDRIAL"/>
    <property type="match status" value="1"/>
</dbReference>
<dbReference type="GO" id="GO:0005829">
    <property type="term" value="C:cytosol"/>
    <property type="evidence" value="ECO:0007669"/>
    <property type="project" value="TreeGrafter"/>
</dbReference>
<dbReference type="InterPro" id="IPR002376">
    <property type="entry name" value="Formyl_transf_N"/>
</dbReference>
<evidence type="ECO:0008006" key="4">
    <source>
        <dbReference type="Google" id="ProtNLM"/>
    </source>
</evidence>
<evidence type="ECO:0000259" key="1">
    <source>
        <dbReference type="Pfam" id="PF00551"/>
    </source>
</evidence>
<accession>A0A0F9G3X4</accession>
<feature type="domain" description="Formyl transferase N-terminal" evidence="1">
    <location>
        <begin position="44"/>
        <end position="166"/>
    </location>
</feature>
<evidence type="ECO:0000313" key="3">
    <source>
        <dbReference type="EMBL" id="KKL85181.1"/>
    </source>
</evidence>
<dbReference type="Pfam" id="PF02911">
    <property type="entry name" value="Formyl_trans_C"/>
    <property type="match status" value="1"/>
</dbReference>
<dbReference type="Pfam" id="PF00551">
    <property type="entry name" value="Formyl_trans_N"/>
    <property type="match status" value="1"/>
</dbReference>
<dbReference type="EMBL" id="LAZR01021479">
    <property type="protein sequence ID" value="KKL85181.1"/>
    <property type="molecule type" value="Genomic_DNA"/>
</dbReference>
<feature type="domain" description="Formyl transferase C-terminal" evidence="2">
    <location>
        <begin position="199"/>
        <end position="279"/>
    </location>
</feature>
<feature type="non-terminal residue" evidence="3">
    <location>
        <position position="1"/>
    </location>
</feature>
<dbReference type="GO" id="GO:0004479">
    <property type="term" value="F:methionyl-tRNA formyltransferase activity"/>
    <property type="evidence" value="ECO:0007669"/>
    <property type="project" value="TreeGrafter"/>
</dbReference>
<dbReference type="SUPFAM" id="SSF50486">
    <property type="entry name" value="FMT C-terminal domain-like"/>
    <property type="match status" value="1"/>
</dbReference>
<sequence>EIYCLILGEGITSRSLDDNKSKLDLLKKNAIQAQKILGIKEIFFENFSDNRFDEKPLLDIVKKVEEHVYNIKPDIIFVAGWRYKIPKEQYSIPSKGCIVFHDSLLPKYRGFAPMNWAIINGEKQIGATMFYIADEIDSGDVITQRSVDVELLDTAESLEKAIAKFYTDMLEGILLVIESGQVNRRPQDHSKATYTCKRTPEDGLIDWRQSSMQIYNLIRGLSYPYPNAFTYLNGKKIYIGKAKLNESKNYVGRIAGKVVAIVEGKWIEVLTGDGSLIVKTDGLIKSIKTTLGRS</sequence>
<organism evidence="3">
    <name type="scientific">marine sediment metagenome</name>
    <dbReference type="NCBI Taxonomy" id="412755"/>
    <lineage>
        <taxon>unclassified sequences</taxon>
        <taxon>metagenomes</taxon>
        <taxon>ecological metagenomes</taxon>
    </lineage>
</organism>
<dbReference type="PANTHER" id="PTHR11138">
    <property type="entry name" value="METHIONYL-TRNA FORMYLTRANSFERASE"/>
    <property type="match status" value="1"/>
</dbReference>
<evidence type="ECO:0000259" key="2">
    <source>
        <dbReference type="Pfam" id="PF02911"/>
    </source>
</evidence>
<protein>
    <recommendedName>
        <fullName evidence="4">Methionyl-tRNA formyltransferase</fullName>
    </recommendedName>
</protein>
<name>A0A0F9G3X4_9ZZZZ</name>
<dbReference type="InterPro" id="IPR011034">
    <property type="entry name" value="Formyl_transferase-like_C_sf"/>
</dbReference>
<comment type="caution">
    <text evidence="3">The sequence shown here is derived from an EMBL/GenBank/DDBJ whole genome shotgun (WGS) entry which is preliminary data.</text>
</comment>
<dbReference type="SUPFAM" id="SSF53328">
    <property type="entry name" value="Formyltransferase"/>
    <property type="match status" value="1"/>
</dbReference>
<dbReference type="InterPro" id="IPR005793">
    <property type="entry name" value="Formyl_trans_C"/>
</dbReference>